<comment type="caution">
    <text evidence="2">The sequence shown here is derived from an EMBL/GenBank/DDBJ whole genome shotgun (WGS) entry which is preliminary data.</text>
</comment>
<evidence type="ECO:0000256" key="1">
    <source>
        <dbReference type="SAM" id="MobiDB-lite"/>
    </source>
</evidence>
<gene>
    <name evidence="2" type="ORF">GQ43DRAFT_230559</name>
</gene>
<feature type="compositionally biased region" description="Pro residues" evidence="1">
    <location>
        <begin position="56"/>
        <end position="69"/>
    </location>
</feature>
<protein>
    <submittedName>
        <fullName evidence="2">Uncharacterized protein</fullName>
    </submittedName>
</protein>
<feature type="region of interest" description="Disordered" evidence="1">
    <location>
        <begin position="56"/>
        <end position="160"/>
    </location>
</feature>
<sequence>MGKCWSSLREIWKDLILCCGCGNPVIIGPGNHGTMTQGGFIPNNDSDFVRQGIIPPAPVPPVPSAPPVSGPTRQEIVDAPPGSITDPPPGGTAMPEVMTGQGITVDPPPYTTQPNTPQGGGSPDQGSTPKPPTPEGIELQDMSPRPRPEWEVTDAGRGAF</sequence>
<keyword evidence="3" id="KW-1185">Reference proteome</keyword>
<dbReference type="EMBL" id="ML994301">
    <property type="protein sequence ID" value="KAF2196940.1"/>
    <property type="molecule type" value="Genomic_DNA"/>
</dbReference>
<dbReference type="Proteomes" id="UP000799536">
    <property type="component" value="Unassembled WGS sequence"/>
</dbReference>
<organism evidence="2 3">
    <name type="scientific">Delitschia confertaspora ATCC 74209</name>
    <dbReference type="NCBI Taxonomy" id="1513339"/>
    <lineage>
        <taxon>Eukaryota</taxon>
        <taxon>Fungi</taxon>
        <taxon>Dikarya</taxon>
        <taxon>Ascomycota</taxon>
        <taxon>Pezizomycotina</taxon>
        <taxon>Dothideomycetes</taxon>
        <taxon>Pleosporomycetidae</taxon>
        <taxon>Pleosporales</taxon>
        <taxon>Delitschiaceae</taxon>
        <taxon>Delitschia</taxon>
    </lineage>
</organism>
<proteinExistence type="predicted"/>
<reference evidence="2" key="1">
    <citation type="journal article" date="2020" name="Stud. Mycol.">
        <title>101 Dothideomycetes genomes: a test case for predicting lifestyles and emergence of pathogens.</title>
        <authorList>
            <person name="Haridas S."/>
            <person name="Albert R."/>
            <person name="Binder M."/>
            <person name="Bloem J."/>
            <person name="Labutti K."/>
            <person name="Salamov A."/>
            <person name="Andreopoulos B."/>
            <person name="Baker S."/>
            <person name="Barry K."/>
            <person name="Bills G."/>
            <person name="Bluhm B."/>
            <person name="Cannon C."/>
            <person name="Castanera R."/>
            <person name="Culley D."/>
            <person name="Daum C."/>
            <person name="Ezra D."/>
            <person name="Gonzalez J."/>
            <person name="Henrissat B."/>
            <person name="Kuo A."/>
            <person name="Liang C."/>
            <person name="Lipzen A."/>
            <person name="Lutzoni F."/>
            <person name="Magnuson J."/>
            <person name="Mondo S."/>
            <person name="Nolan M."/>
            <person name="Ohm R."/>
            <person name="Pangilinan J."/>
            <person name="Park H.-J."/>
            <person name="Ramirez L."/>
            <person name="Alfaro M."/>
            <person name="Sun H."/>
            <person name="Tritt A."/>
            <person name="Yoshinaga Y."/>
            <person name="Zwiers L.-H."/>
            <person name="Turgeon B."/>
            <person name="Goodwin S."/>
            <person name="Spatafora J."/>
            <person name="Crous P."/>
            <person name="Grigoriev I."/>
        </authorList>
    </citation>
    <scope>NUCLEOTIDE SEQUENCE</scope>
    <source>
        <strain evidence="2">ATCC 74209</strain>
    </source>
</reference>
<name>A0A9P4MUC3_9PLEO</name>
<dbReference type="AlphaFoldDB" id="A0A9P4MUC3"/>
<evidence type="ECO:0000313" key="2">
    <source>
        <dbReference type="EMBL" id="KAF2196940.1"/>
    </source>
</evidence>
<accession>A0A9P4MUC3</accession>
<evidence type="ECO:0000313" key="3">
    <source>
        <dbReference type="Proteomes" id="UP000799536"/>
    </source>
</evidence>